<keyword evidence="17" id="KW-1185">Reference proteome</keyword>
<dbReference type="PROSITE" id="PS50231">
    <property type="entry name" value="RICIN_B_LECTIN"/>
    <property type="match status" value="2"/>
</dbReference>
<feature type="domain" description="Ricin B lectin" evidence="14">
    <location>
        <begin position="480"/>
        <end position="605"/>
    </location>
</feature>
<evidence type="ECO:0000256" key="5">
    <source>
        <dbReference type="ARBA" id="ARBA00022801"/>
    </source>
</evidence>
<evidence type="ECO:0000256" key="11">
    <source>
        <dbReference type="ARBA" id="ARBA00037649"/>
    </source>
</evidence>
<keyword evidence="7" id="KW-0325">Glycoprotein</keyword>
<dbReference type="GO" id="GO:0071555">
    <property type="term" value="P:cell wall organization"/>
    <property type="evidence" value="ECO:0007669"/>
    <property type="project" value="UniProtKB-KW"/>
</dbReference>
<dbReference type="InterPro" id="IPR017853">
    <property type="entry name" value="GH"/>
</dbReference>
<evidence type="ECO:0000313" key="16">
    <source>
        <dbReference type="EMBL" id="RQM26743.1"/>
    </source>
</evidence>
<dbReference type="SMART" id="SM00458">
    <property type="entry name" value="RICIN"/>
    <property type="match status" value="2"/>
</dbReference>
<dbReference type="EMBL" id="KI913148">
    <property type="protein sequence ID" value="ETV73500.1"/>
    <property type="molecule type" value="Genomic_DNA"/>
</dbReference>
<organism evidence="15">
    <name type="scientific">Aphanomyces astaci</name>
    <name type="common">Crayfish plague agent</name>
    <dbReference type="NCBI Taxonomy" id="112090"/>
    <lineage>
        <taxon>Eukaryota</taxon>
        <taxon>Sar</taxon>
        <taxon>Stramenopiles</taxon>
        <taxon>Oomycota</taxon>
        <taxon>Saprolegniomycetes</taxon>
        <taxon>Saprolegniales</taxon>
        <taxon>Verrucalvaceae</taxon>
        <taxon>Aphanomyces</taxon>
    </lineage>
</organism>
<dbReference type="Pfam" id="PF00652">
    <property type="entry name" value="Ricin_B_lectin"/>
    <property type="match status" value="2"/>
</dbReference>
<evidence type="ECO:0000256" key="3">
    <source>
        <dbReference type="ARBA" id="ARBA00012780"/>
    </source>
</evidence>
<evidence type="ECO:0000256" key="7">
    <source>
        <dbReference type="ARBA" id="ARBA00023180"/>
    </source>
</evidence>
<evidence type="ECO:0000256" key="13">
    <source>
        <dbReference type="ARBA" id="ARBA00043078"/>
    </source>
</evidence>
<evidence type="ECO:0000256" key="1">
    <source>
        <dbReference type="ARBA" id="ARBA00000382"/>
    </source>
</evidence>
<protein>
    <recommendedName>
        <fullName evidence="3">glucan endo-1,3-beta-D-glucosidase</fullName>
        <ecNumber evidence="3">3.2.1.39</ecNumber>
    </recommendedName>
    <alternativeName>
        <fullName evidence="13">Endo-1,3-beta-glucanase btgC</fullName>
    </alternativeName>
    <alternativeName>
        <fullName evidence="12">Laminarinase btgC</fullName>
    </alternativeName>
</protein>
<dbReference type="GO" id="GO:0042973">
    <property type="term" value="F:glucan endo-1,3-beta-D-glucosidase activity"/>
    <property type="evidence" value="ECO:0007669"/>
    <property type="project" value="UniProtKB-EC"/>
</dbReference>
<evidence type="ECO:0000256" key="6">
    <source>
        <dbReference type="ARBA" id="ARBA00023136"/>
    </source>
</evidence>
<dbReference type="STRING" id="112090.W4G1C4"/>
<evidence type="ECO:0000256" key="10">
    <source>
        <dbReference type="ARBA" id="ARBA00023326"/>
    </source>
</evidence>
<evidence type="ECO:0000256" key="4">
    <source>
        <dbReference type="ARBA" id="ARBA00022475"/>
    </source>
</evidence>
<dbReference type="Proteomes" id="UP000284702">
    <property type="component" value="Unassembled WGS sequence"/>
</dbReference>
<dbReference type="Gene3D" id="2.80.10.50">
    <property type="match status" value="2"/>
</dbReference>
<dbReference type="RefSeq" id="XP_009836926.1">
    <property type="nucleotide sequence ID" value="XM_009838624.1"/>
</dbReference>
<dbReference type="OrthoDB" id="77201at2759"/>
<dbReference type="VEuPathDB" id="FungiDB:H257_11623"/>
<dbReference type="InterPro" id="IPR000772">
    <property type="entry name" value="Ricin_B_lectin"/>
</dbReference>
<evidence type="ECO:0000256" key="12">
    <source>
        <dbReference type="ARBA" id="ARBA00042373"/>
    </source>
</evidence>
<keyword evidence="5" id="KW-0378">Hydrolase</keyword>
<dbReference type="SUPFAM" id="SSF50370">
    <property type="entry name" value="Ricin B-like lectins"/>
    <property type="match status" value="2"/>
</dbReference>
<feature type="domain" description="Ricin B lectin" evidence="14">
    <location>
        <begin position="355"/>
        <end position="475"/>
    </location>
</feature>
<keyword evidence="9" id="KW-0961">Cell wall biogenesis/degradation</keyword>
<evidence type="ECO:0000256" key="2">
    <source>
        <dbReference type="ARBA" id="ARBA00004236"/>
    </source>
</evidence>
<dbReference type="AlphaFoldDB" id="W4G1C4"/>
<dbReference type="EC" id="3.2.1.39" evidence="3"/>
<evidence type="ECO:0000313" key="17">
    <source>
        <dbReference type="Proteomes" id="UP000284702"/>
    </source>
</evidence>
<evidence type="ECO:0000259" key="14">
    <source>
        <dbReference type="SMART" id="SM00458"/>
    </source>
</evidence>
<dbReference type="SUPFAM" id="SSF51445">
    <property type="entry name" value="(Trans)glycosidases"/>
    <property type="match status" value="1"/>
</dbReference>
<proteinExistence type="predicted"/>
<keyword evidence="4" id="KW-1003">Cell membrane</keyword>
<evidence type="ECO:0000256" key="8">
    <source>
        <dbReference type="ARBA" id="ARBA00023277"/>
    </source>
</evidence>
<dbReference type="PANTHER" id="PTHR16631:SF17">
    <property type="entry name" value="GLUCAN ENDO-1,3-BETA-GLUCOSIDASE BTGC"/>
    <property type="match status" value="1"/>
</dbReference>
<accession>W4G1C4</accession>
<comment type="function">
    <text evidence="11">Glucanases play a role in cell expansion during growth, in cell-cell fusion during mating, and in spore release during sporulation. This enzyme may be involved in beta-glucan degradation. Active on laminarin and lichenan.</text>
</comment>
<name>W4G1C4_APHAT</name>
<dbReference type="GO" id="GO:0000272">
    <property type="term" value="P:polysaccharide catabolic process"/>
    <property type="evidence" value="ECO:0007669"/>
    <property type="project" value="UniProtKB-KW"/>
</dbReference>
<dbReference type="GO" id="GO:0005886">
    <property type="term" value="C:plasma membrane"/>
    <property type="evidence" value="ECO:0007669"/>
    <property type="project" value="UniProtKB-SubCell"/>
</dbReference>
<comment type="subcellular location">
    <subcellularLocation>
        <location evidence="2">Cell membrane</location>
    </subcellularLocation>
</comment>
<evidence type="ECO:0000313" key="15">
    <source>
        <dbReference type="EMBL" id="ETV73500.1"/>
    </source>
</evidence>
<dbReference type="InterPro" id="IPR050732">
    <property type="entry name" value="Beta-glucan_modifiers"/>
</dbReference>
<keyword evidence="6" id="KW-0472">Membrane</keyword>
<dbReference type="InterPro" id="IPR035992">
    <property type="entry name" value="Ricin_B-like_lectins"/>
</dbReference>
<comment type="catalytic activity">
    <reaction evidence="1">
        <text>Hydrolysis of (1-&gt;3)-beta-D-glucosidic linkages in (1-&gt;3)-beta-D-glucans.</text>
        <dbReference type="EC" id="3.2.1.39"/>
    </reaction>
</comment>
<keyword evidence="8" id="KW-0119">Carbohydrate metabolism</keyword>
<evidence type="ECO:0000256" key="9">
    <source>
        <dbReference type="ARBA" id="ARBA00023316"/>
    </source>
</evidence>
<reference evidence="16 17" key="2">
    <citation type="submission" date="2018-07" db="EMBL/GenBank/DDBJ databases">
        <title>Annotation of Aphanomyces astaci genome assembly.</title>
        <authorList>
            <person name="Studholme D.J."/>
        </authorList>
    </citation>
    <scope>NUCLEOTIDE SEQUENCE [LARGE SCALE GENOMIC DNA]</scope>
    <source>
        <strain evidence="16">Pc</strain>
    </source>
</reference>
<keyword evidence="10" id="KW-0624">Polysaccharide degradation</keyword>
<dbReference type="Gene3D" id="3.20.20.80">
    <property type="entry name" value="Glycosidases"/>
    <property type="match status" value="1"/>
</dbReference>
<sequence length="611" mass="68395">MLLRLADQHIPQFALMKVPSSLVVAAAFAASSVAALDAKFYGINYDTRTSEWGGCKDFHTIAEDFTVLKEVTDYVRIYSMNFDCTKRVLEAADNRGLKVWLGMWSEVGTSDVHDSFPSEMANLKALVEQTQAIRNDNVLGIQVSSEALYRYYVQGLGNTTGSSDRHGIDTIRSHLDEARSYLRGRGFTFPVVITDIMDMYSKFPELYEAVDVVSVNQFSFWQHISPEDGAHFTFTRFQEEQTRAKRAGKLIELHETGWSAAGENPVVTEASPRAQGVFTQDFLTLAARQNLNTFYFSAFDLTFGTSEIERNFGIHYANRVMKPEVKAAHVGAPLQAVRLWAGGNVIKAHRHWNADDSVNEKVGRVYAAKPSVGRSGVLDDEIWLWDAESSILYSKSSNVCLDSYGDLNTQTLHTYYCSKANRNQKWSVANGNIASQNDANFCIDVDVNRPTTPDGNLVVAMYRCNGHPNQLISMVPAADEPLEIGIKTNGGVLTEWYGKVTWETNRKDNADCHQWFYDPVTQLIASKSHRGMCLDAYERKNDGAVHLYYCNAANINQKWVVNDITGQIHHATHIGFCLDGPDNANGLVHLWSCYKTEANQQWSIKPVKALA</sequence>
<dbReference type="EMBL" id="MZMZ02002241">
    <property type="protein sequence ID" value="RQM26743.1"/>
    <property type="molecule type" value="Genomic_DNA"/>
</dbReference>
<dbReference type="GeneID" id="20813619"/>
<dbReference type="PANTHER" id="PTHR16631">
    <property type="entry name" value="GLUCAN 1,3-BETA-GLUCOSIDASE"/>
    <property type="match status" value="1"/>
</dbReference>
<gene>
    <name evidence="16" type="ORF">B5M09_002399</name>
    <name evidence="15" type="ORF">H257_11623</name>
</gene>
<reference evidence="15" key="1">
    <citation type="submission" date="2013-12" db="EMBL/GenBank/DDBJ databases">
        <title>The Genome Sequence of Aphanomyces astaci APO3.</title>
        <authorList>
            <consortium name="The Broad Institute Genomics Platform"/>
            <person name="Russ C."/>
            <person name="Tyler B."/>
            <person name="van West P."/>
            <person name="Dieguez-Uribeondo J."/>
            <person name="Young S.K."/>
            <person name="Zeng Q."/>
            <person name="Gargeya S."/>
            <person name="Fitzgerald M."/>
            <person name="Abouelleil A."/>
            <person name="Alvarado L."/>
            <person name="Chapman S.B."/>
            <person name="Gainer-Dewar J."/>
            <person name="Goldberg J."/>
            <person name="Griggs A."/>
            <person name="Gujja S."/>
            <person name="Hansen M."/>
            <person name="Howarth C."/>
            <person name="Imamovic A."/>
            <person name="Ireland A."/>
            <person name="Larimer J."/>
            <person name="McCowan C."/>
            <person name="Murphy C."/>
            <person name="Pearson M."/>
            <person name="Poon T.W."/>
            <person name="Priest M."/>
            <person name="Roberts A."/>
            <person name="Saif S."/>
            <person name="Shea T."/>
            <person name="Sykes S."/>
            <person name="Wortman J."/>
            <person name="Nusbaum C."/>
            <person name="Birren B."/>
        </authorList>
    </citation>
    <scope>NUCLEOTIDE SEQUENCE [LARGE SCALE GENOMIC DNA]</scope>
    <source>
        <strain evidence="15">APO3</strain>
    </source>
</reference>